<dbReference type="Gene3D" id="4.10.280.10">
    <property type="entry name" value="Helix-loop-helix DNA-binding domain"/>
    <property type="match status" value="1"/>
</dbReference>
<organism evidence="5 6">
    <name type="scientific">Spodoptera exigua</name>
    <name type="common">Beet armyworm</name>
    <name type="synonym">Noctua fulgens</name>
    <dbReference type="NCBI Taxonomy" id="7107"/>
    <lineage>
        <taxon>Eukaryota</taxon>
        <taxon>Metazoa</taxon>
        <taxon>Ecdysozoa</taxon>
        <taxon>Arthropoda</taxon>
        <taxon>Hexapoda</taxon>
        <taxon>Insecta</taxon>
        <taxon>Pterygota</taxon>
        <taxon>Neoptera</taxon>
        <taxon>Endopterygota</taxon>
        <taxon>Lepidoptera</taxon>
        <taxon>Glossata</taxon>
        <taxon>Ditrysia</taxon>
        <taxon>Noctuoidea</taxon>
        <taxon>Noctuidae</taxon>
        <taxon>Amphipyrinae</taxon>
        <taxon>Spodoptera</taxon>
    </lineage>
</organism>
<dbReference type="GO" id="GO:0007399">
    <property type="term" value="P:nervous system development"/>
    <property type="evidence" value="ECO:0007669"/>
    <property type="project" value="UniProtKB-KW"/>
</dbReference>
<comment type="caution">
    <text evidence="5">The sequence shown here is derived from an EMBL/GenBank/DDBJ whole genome shotgun (WGS) entry which is preliminary data.</text>
</comment>
<dbReference type="InterPro" id="IPR015660">
    <property type="entry name" value="MASH1/Ascl1a-like"/>
</dbReference>
<dbReference type="GO" id="GO:0000981">
    <property type="term" value="F:DNA-binding transcription factor activity, RNA polymerase II-specific"/>
    <property type="evidence" value="ECO:0007669"/>
    <property type="project" value="TreeGrafter"/>
</dbReference>
<dbReference type="EMBL" id="JACKWZ010000330">
    <property type="protein sequence ID" value="KAF9409200.1"/>
    <property type="molecule type" value="Genomic_DNA"/>
</dbReference>
<dbReference type="Pfam" id="PF00010">
    <property type="entry name" value="HLH"/>
    <property type="match status" value="1"/>
</dbReference>
<evidence type="ECO:0000259" key="4">
    <source>
        <dbReference type="PROSITE" id="PS50888"/>
    </source>
</evidence>
<protein>
    <recommendedName>
        <fullName evidence="4">BHLH domain-containing protein</fullName>
    </recommendedName>
</protein>
<evidence type="ECO:0000313" key="6">
    <source>
        <dbReference type="Proteomes" id="UP000648187"/>
    </source>
</evidence>
<evidence type="ECO:0000256" key="1">
    <source>
        <dbReference type="ARBA" id="ARBA00022902"/>
    </source>
</evidence>
<proteinExistence type="predicted"/>
<dbReference type="PANTHER" id="PTHR13935">
    <property type="entry name" value="ACHAETE-SCUTE TRANSCRIPTION FACTOR-RELATED"/>
    <property type="match status" value="1"/>
</dbReference>
<dbReference type="GO" id="GO:0045944">
    <property type="term" value="P:positive regulation of transcription by RNA polymerase II"/>
    <property type="evidence" value="ECO:0007669"/>
    <property type="project" value="TreeGrafter"/>
</dbReference>
<dbReference type="AlphaFoldDB" id="A0A835G8N9"/>
<dbReference type="Proteomes" id="UP000648187">
    <property type="component" value="Unassembled WGS sequence"/>
</dbReference>
<keyword evidence="6" id="KW-1185">Reference proteome</keyword>
<dbReference type="PANTHER" id="PTHR13935:SF106">
    <property type="entry name" value="ACHAETE-SCUTE COMPLEX PROTEIN T5-RELATED"/>
    <property type="match status" value="1"/>
</dbReference>
<name>A0A835G8N9_SPOEX</name>
<evidence type="ECO:0000313" key="5">
    <source>
        <dbReference type="EMBL" id="KAF9409200.1"/>
    </source>
</evidence>
<dbReference type="PROSITE" id="PS50888">
    <property type="entry name" value="BHLH"/>
    <property type="match status" value="1"/>
</dbReference>
<dbReference type="InterPro" id="IPR036638">
    <property type="entry name" value="HLH_DNA-bd_sf"/>
</dbReference>
<keyword evidence="1" id="KW-0524">Neurogenesis</keyword>
<dbReference type="CDD" id="cd19744">
    <property type="entry name" value="bHLH_TS_dAS-C_like"/>
    <property type="match status" value="1"/>
</dbReference>
<reference evidence="5" key="1">
    <citation type="submission" date="2020-08" db="EMBL/GenBank/DDBJ databases">
        <title>Spodoptera exigua strain:BAW_Kor-Di-RS1 Genome sequencing and assembly.</title>
        <authorList>
            <person name="Kim J."/>
            <person name="Nam H.Y."/>
            <person name="Kwon M."/>
            <person name="Choi J.H."/>
            <person name="Cho S.R."/>
            <person name="Kim G.-H."/>
        </authorList>
    </citation>
    <scope>NUCLEOTIDE SEQUENCE</scope>
    <source>
        <strain evidence="5">BAW_Kor-Di-RS1</strain>
        <tissue evidence="5">Whole-body</tissue>
    </source>
</reference>
<feature type="region of interest" description="Disordered" evidence="3">
    <location>
        <begin position="388"/>
        <end position="443"/>
    </location>
</feature>
<feature type="compositionally biased region" description="Acidic residues" evidence="3">
    <location>
        <begin position="433"/>
        <end position="443"/>
    </location>
</feature>
<dbReference type="SMART" id="SM00353">
    <property type="entry name" value="HLH"/>
    <property type="match status" value="1"/>
</dbReference>
<dbReference type="GO" id="GO:0046983">
    <property type="term" value="F:protein dimerization activity"/>
    <property type="evidence" value="ECO:0007669"/>
    <property type="project" value="InterPro"/>
</dbReference>
<dbReference type="GO" id="GO:0090575">
    <property type="term" value="C:RNA polymerase II transcription regulator complex"/>
    <property type="evidence" value="ECO:0007669"/>
    <property type="project" value="TreeGrafter"/>
</dbReference>
<feature type="compositionally biased region" description="Polar residues" evidence="3">
    <location>
        <begin position="406"/>
        <end position="415"/>
    </location>
</feature>
<keyword evidence="2" id="KW-0238">DNA-binding</keyword>
<sequence>EWYLGHNRCWGVGDVGCVDGVIQSLVGGGDGDRERCDVPIAPVSLSYKHPDILFAFWMSSKRRVLSVLAHKPLKSNKLVTHNQTAYHGYHSKLGADDSLLTQDNIIPTTLKQGRKSKTVSTYKSIAFSGQQKKTGHALATLPAAPRLALPNHHARYGPAPGAAPLPPLALASNRKLPRSLPLSRSAFPIAAPTGRVPYLSRTPAPHARKMLQEIQLVQGQTNYVVVASGYPSATLTKTAVEKRNVPIAPAPEKNYVTHDTPPNLQYRKKVHFRTNPYTGPQAASIARRNARERNRVKQVNDGFNALRRHLPASVVAALSGGARRGSGKKLSKVDTLRMVVEYIRYLQQLLEESDAALGITRDQENRENIPNGNTLQSMTTMDMDDGFFYGGESPCSEKPDSPAPSECSSGVSSAYSADRYEVTTATQQQLGPMDEDELLDMKR</sequence>
<gene>
    <name evidence="5" type="ORF">HW555_011354</name>
</gene>
<accession>A0A835G8N9</accession>
<dbReference type="SUPFAM" id="SSF47459">
    <property type="entry name" value="HLH, helix-loop-helix DNA-binding domain"/>
    <property type="match status" value="1"/>
</dbReference>
<evidence type="ECO:0000256" key="3">
    <source>
        <dbReference type="SAM" id="MobiDB-lite"/>
    </source>
</evidence>
<dbReference type="InterPro" id="IPR011598">
    <property type="entry name" value="bHLH_dom"/>
</dbReference>
<feature type="domain" description="BHLH" evidence="4">
    <location>
        <begin position="283"/>
        <end position="346"/>
    </location>
</feature>
<evidence type="ECO:0000256" key="2">
    <source>
        <dbReference type="ARBA" id="ARBA00023125"/>
    </source>
</evidence>
<dbReference type="GO" id="GO:0000977">
    <property type="term" value="F:RNA polymerase II transcription regulatory region sequence-specific DNA binding"/>
    <property type="evidence" value="ECO:0007669"/>
    <property type="project" value="TreeGrafter"/>
</dbReference>
<feature type="non-terminal residue" evidence="5">
    <location>
        <position position="443"/>
    </location>
</feature>